<dbReference type="Gene3D" id="3.30.240.20">
    <property type="entry name" value="bsu07140 like domains"/>
    <property type="match status" value="1"/>
</dbReference>
<evidence type="ECO:0000256" key="5">
    <source>
        <dbReference type="ARBA" id="ARBA00022989"/>
    </source>
</evidence>
<comment type="subcellular location">
    <subcellularLocation>
        <location evidence="1">Cell membrane</location>
        <topology evidence="1">Multi-pass membrane protein</topology>
    </subcellularLocation>
</comment>
<dbReference type="InterPro" id="IPR007353">
    <property type="entry name" value="DUF421"/>
</dbReference>
<protein>
    <recommendedName>
        <fullName evidence="12">DUF421 domain-containing protein</fullName>
    </recommendedName>
</protein>
<gene>
    <name evidence="10" type="ORF">DVS28_a2107</name>
</gene>
<accession>A0A346XX43</accession>
<keyword evidence="11" id="KW-1185">Reference proteome</keyword>
<dbReference type="Proteomes" id="UP000264006">
    <property type="component" value="Chromosome"/>
</dbReference>
<evidence type="ECO:0000259" key="8">
    <source>
        <dbReference type="Pfam" id="PF04239"/>
    </source>
</evidence>
<feature type="transmembrane region" description="Helical" evidence="7">
    <location>
        <begin position="6"/>
        <end position="23"/>
    </location>
</feature>
<dbReference type="AlphaFoldDB" id="A0A346XX43"/>
<evidence type="ECO:0000256" key="6">
    <source>
        <dbReference type="ARBA" id="ARBA00023136"/>
    </source>
</evidence>
<evidence type="ECO:0000256" key="4">
    <source>
        <dbReference type="ARBA" id="ARBA00022692"/>
    </source>
</evidence>
<proteinExistence type="inferred from homology"/>
<dbReference type="EMBL" id="CP031165">
    <property type="protein sequence ID" value="AXV06790.1"/>
    <property type="molecule type" value="Genomic_DNA"/>
</dbReference>
<keyword evidence="5 7" id="KW-1133">Transmembrane helix</keyword>
<dbReference type="InterPro" id="IPR048454">
    <property type="entry name" value="YetF_N"/>
</dbReference>
<name>A0A346XX43_9ACTN</name>
<dbReference type="PANTHER" id="PTHR34582:SF6">
    <property type="entry name" value="UPF0702 TRANSMEMBRANE PROTEIN YCAP"/>
    <property type="match status" value="1"/>
</dbReference>
<evidence type="ECO:0000256" key="3">
    <source>
        <dbReference type="ARBA" id="ARBA00022475"/>
    </source>
</evidence>
<reference evidence="10 11" key="1">
    <citation type="submission" date="2018-09" db="EMBL/GenBank/DDBJ databases">
        <title>Complete genome sequence of Euzebya sp. DY32-46 isolated from seawater of Pacific Ocean.</title>
        <authorList>
            <person name="Xu L."/>
            <person name="Wu Y.-H."/>
            <person name="Xu X.-W."/>
        </authorList>
    </citation>
    <scope>NUCLEOTIDE SEQUENCE [LARGE SCALE GENOMIC DNA]</scope>
    <source>
        <strain evidence="10 11">DY32-46</strain>
    </source>
</reference>
<feature type="transmembrane region" description="Helical" evidence="7">
    <location>
        <begin position="59"/>
        <end position="82"/>
    </location>
</feature>
<keyword evidence="3" id="KW-1003">Cell membrane</keyword>
<evidence type="ECO:0000313" key="11">
    <source>
        <dbReference type="Proteomes" id="UP000264006"/>
    </source>
</evidence>
<evidence type="ECO:0008006" key="12">
    <source>
        <dbReference type="Google" id="ProtNLM"/>
    </source>
</evidence>
<dbReference type="InterPro" id="IPR023090">
    <property type="entry name" value="UPF0702_alpha/beta_dom_sf"/>
</dbReference>
<evidence type="ECO:0000313" key="10">
    <source>
        <dbReference type="EMBL" id="AXV06790.1"/>
    </source>
</evidence>
<feature type="domain" description="YetF C-terminal" evidence="8">
    <location>
        <begin position="84"/>
        <end position="152"/>
    </location>
</feature>
<feature type="domain" description="YetF-like N-terminal transmembrane" evidence="9">
    <location>
        <begin position="6"/>
        <end position="79"/>
    </location>
</feature>
<dbReference type="GO" id="GO:0005886">
    <property type="term" value="C:plasma membrane"/>
    <property type="evidence" value="ECO:0007669"/>
    <property type="project" value="UniProtKB-SubCell"/>
</dbReference>
<evidence type="ECO:0000259" key="9">
    <source>
        <dbReference type="Pfam" id="PF20730"/>
    </source>
</evidence>
<dbReference type="Pfam" id="PF04239">
    <property type="entry name" value="DUF421"/>
    <property type="match status" value="1"/>
</dbReference>
<dbReference type="KEGG" id="euz:DVS28_a2107"/>
<evidence type="ECO:0000256" key="7">
    <source>
        <dbReference type="SAM" id="Phobius"/>
    </source>
</evidence>
<evidence type="ECO:0000256" key="1">
    <source>
        <dbReference type="ARBA" id="ARBA00004651"/>
    </source>
</evidence>
<keyword evidence="6 7" id="KW-0472">Membrane</keyword>
<comment type="similarity">
    <text evidence="2">Belongs to the UPF0702 family.</text>
</comment>
<keyword evidence="4 7" id="KW-0812">Transmembrane</keyword>
<organism evidence="10 11">
    <name type="scientific">Euzebya pacifica</name>
    <dbReference type="NCBI Taxonomy" id="1608957"/>
    <lineage>
        <taxon>Bacteria</taxon>
        <taxon>Bacillati</taxon>
        <taxon>Actinomycetota</taxon>
        <taxon>Nitriliruptoria</taxon>
        <taxon>Euzebyales</taxon>
    </lineage>
</organism>
<sequence>MGESLMEIVIRATVVFWLLWTLLRAAGKRELAEMTPFELIVLVVMGDLIQQGVTQEDMSLTGAALAVTTMMLWATLLSYLGFRSARVGRLLESTPAIVIVDGRFDDRMLDLHRLTEEDVLDEARNAGIATVEQVRFGVLEADGKLSFIRRDDQAVTETQPPDPA</sequence>
<evidence type="ECO:0000256" key="2">
    <source>
        <dbReference type="ARBA" id="ARBA00006448"/>
    </source>
</evidence>
<dbReference type="Pfam" id="PF20730">
    <property type="entry name" value="YetF_N"/>
    <property type="match status" value="1"/>
</dbReference>
<dbReference type="PANTHER" id="PTHR34582">
    <property type="entry name" value="UPF0702 TRANSMEMBRANE PROTEIN YCAP"/>
    <property type="match status" value="1"/>
</dbReference>